<comment type="cofactor">
    <cofactor evidence="3">
        <name>a divalent metal cation</name>
        <dbReference type="ChEBI" id="CHEBI:60240"/>
    </cofactor>
</comment>
<evidence type="ECO:0000256" key="1">
    <source>
        <dbReference type="ARBA" id="ARBA00001936"/>
    </source>
</evidence>
<feature type="short sequence motif" description="Nudix box" evidence="3">
    <location>
        <begin position="55"/>
        <end position="76"/>
    </location>
</feature>
<dbReference type="GO" id="GO:0008893">
    <property type="term" value="F:guanosine-3',5'-bis(diphosphate) 3'-diphosphatase activity"/>
    <property type="evidence" value="ECO:0007669"/>
    <property type="project" value="TreeGrafter"/>
</dbReference>
<dbReference type="HAMAP" id="MF_00298">
    <property type="entry name" value="Nudix_RppH"/>
    <property type="match status" value="1"/>
</dbReference>
<comment type="function">
    <text evidence="3">Accelerates the degradation of transcripts by removing pyrophosphate from the 5'-end of triphosphorylated RNA, leading to a more labile monophosphorylated state that can stimulate subsequent ribonuclease cleavage.</text>
</comment>
<dbReference type="RefSeq" id="WP_013217360.1">
    <property type="nucleotide sequence ID" value="NC_014313.1"/>
</dbReference>
<evidence type="ECO:0000313" key="6">
    <source>
        <dbReference type="Proteomes" id="UP000002033"/>
    </source>
</evidence>
<dbReference type="HOGENOM" id="CLU_087195_3_0_5"/>
<evidence type="ECO:0000256" key="3">
    <source>
        <dbReference type="HAMAP-Rule" id="MF_00298"/>
    </source>
</evidence>
<comment type="cofactor">
    <cofactor evidence="1">
        <name>Mn(2+)</name>
        <dbReference type="ChEBI" id="CHEBI:29035"/>
    </cofactor>
</comment>
<evidence type="ECO:0000313" key="5">
    <source>
        <dbReference type="EMBL" id="ADJ25201.1"/>
    </source>
</evidence>
<name>D8JXM0_HYPDA</name>
<dbReference type="Gene3D" id="3.90.79.10">
    <property type="entry name" value="Nucleoside Triphosphate Pyrophosphohydrolase"/>
    <property type="match status" value="1"/>
</dbReference>
<dbReference type="CDD" id="cd03671">
    <property type="entry name" value="NUDIX_Ap4A_hydrolase_plant_like"/>
    <property type="match status" value="1"/>
</dbReference>
<dbReference type="InterPro" id="IPR015797">
    <property type="entry name" value="NUDIX_hydrolase-like_dom_sf"/>
</dbReference>
<dbReference type="eggNOG" id="COG0494">
    <property type="taxonomic scope" value="Bacteria"/>
</dbReference>
<protein>
    <recommendedName>
        <fullName evidence="3">RNA pyrophosphohydrolase</fullName>
        <ecNumber evidence="3">3.6.1.-</ecNumber>
    </recommendedName>
    <alternativeName>
        <fullName evidence="3">(Di)nucleoside polyphosphate hydrolase</fullName>
    </alternativeName>
</protein>
<dbReference type="GO" id="GO:0006753">
    <property type="term" value="P:nucleoside phosphate metabolic process"/>
    <property type="evidence" value="ECO:0007669"/>
    <property type="project" value="TreeGrafter"/>
</dbReference>
<dbReference type="InterPro" id="IPR020476">
    <property type="entry name" value="Nudix_hydrolase"/>
</dbReference>
<evidence type="ECO:0000256" key="2">
    <source>
        <dbReference type="ARBA" id="ARBA00022801"/>
    </source>
</evidence>
<dbReference type="InterPro" id="IPR022927">
    <property type="entry name" value="RppH"/>
</dbReference>
<dbReference type="PRINTS" id="PR00502">
    <property type="entry name" value="NUDIXFAMILY"/>
</dbReference>
<accession>D8JXM0</accession>
<dbReference type="STRING" id="582899.Hden_3408"/>
<dbReference type="Pfam" id="PF00293">
    <property type="entry name" value="NUDIX"/>
    <property type="match status" value="1"/>
</dbReference>
<keyword evidence="2 3" id="KW-0378">Hydrolase</keyword>
<sequence>MTENSEKLVDPNSLPYRPCVGQMVVNWNGHVWIGRRAGSQNDSEGKGTWWQMPQGGIDPGEEPAAAARRELFEETAIRSVDPIAELPRWLTYDLPPELIGKAWGGRYRGQKQRWFAYRFLGDDSEINITPPPGHDAEFIEWRWSPATELLDLIVPFKRDVYRDVLAAFVPLAKPLAR</sequence>
<dbReference type="NCBIfam" id="NF001938">
    <property type="entry name" value="PRK00714.1-5"/>
    <property type="match status" value="1"/>
</dbReference>
<dbReference type="KEGG" id="hdn:Hden_3408"/>
<feature type="domain" description="Nudix hydrolase" evidence="4">
    <location>
        <begin position="15"/>
        <end position="166"/>
    </location>
</feature>
<dbReference type="GO" id="GO:0019693">
    <property type="term" value="P:ribose phosphate metabolic process"/>
    <property type="evidence" value="ECO:0007669"/>
    <property type="project" value="TreeGrafter"/>
</dbReference>
<dbReference type="AlphaFoldDB" id="D8JXM0"/>
<dbReference type="PANTHER" id="PTHR11839">
    <property type="entry name" value="UDP/ADP-SUGAR PYROPHOSPHATASE"/>
    <property type="match status" value="1"/>
</dbReference>
<dbReference type="Proteomes" id="UP000002033">
    <property type="component" value="Chromosome"/>
</dbReference>
<dbReference type="PROSITE" id="PS51462">
    <property type="entry name" value="NUDIX"/>
    <property type="match status" value="1"/>
</dbReference>
<dbReference type="GO" id="GO:0034432">
    <property type="term" value="F:bis(5'-adenosyl)-pentaphosphatase activity"/>
    <property type="evidence" value="ECO:0007669"/>
    <property type="project" value="TreeGrafter"/>
</dbReference>
<dbReference type="InterPro" id="IPR000086">
    <property type="entry name" value="NUDIX_hydrolase_dom"/>
</dbReference>
<evidence type="ECO:0000259" key="4">
    <source>
        <dbReference type="PROSITE" id="PS51462"/>
    </source>
</evidence>
<keyword evidence="6" id="KW-1185">Reference proteome</keyword>
<dbReference type="EC" id="3.6.1.-" evidence="3"/>
<dbReference type="PANTHER" id="PTHR11839:SF22">
    <property type="entry name" value="NUDIX HYDROLASE 26, CHLOROPLASTIC"/>
    <property type="match status" value="1"/>
</dbReference>
<proteinExistence type="inferred from homology"/>
<reference evidence="6" key="1">
    <citation type="journal article" date="2011" name="J. Bacteriol.">
        <title>Genome sequences of eight morphologically diverse alphaproteobacteria.</title>
        <authorList>
            <consortium name="US DOE Joint Genome Institute"/>
            <person name="Brown P.J."/>
            <person name="Kysela D.T."/>
            <person name="Buechlein A."/>
            <person name="Hemmerich C."/>
            <person name="Brun Y.V."/>
        </authorList>
    </citation>
    <scope>NUCLEOTIDE SEQUENCE [LARGE SCALE GENOMIC DNA]</scope>
    <source>
        <strain evidence="6">ATCC 51888 / DSM 1869 / NCIB 11706 / TK 0415</strain>
    </source>
</reference>
<dbReference type="OrthoDB" id="9816040at2"/>
<organism evidence="5 6">
    <name type="scientific">Hyphomicrobium denitrificans (strain ATCC 51888 / DSM 1869 / NCIMB 11706 / TK 0415)</name>
    <dbReference type="NCBI Taxonomy" id="582899"/>
    <lineage>
        <taxon>Bacteria</taxon>
        <taxon>Pseudomonadati</taxon>
        <taxon>Pseudomonadota</taxon>
        <taxon>Alphaproteobacteria</taxon>
        <taxon>Hyphomicrobiales</taxon>
        <taxon>Hyphomicrobiaceae</taxon>
        <taxon>Hyphomicrobium</taxon>
    </lineage>
</organism>
<dbReference type="SUPFAM" id="SSF55811">
    <property type="entry name" value="Nudix"/>
    <property type="match status" value="1"/>
</dbReference>
<gene>
    <name evidence="3" type="primary">rppH</name>
    <name evidence="3" type="synonym">nudH</name>
    <name evidence="5" type="ordered locus">Hden_3408</name>
</gene>
<comment type="similarity">
    <text evidence="3">Belongs to the Nudix hydrolase family. RppH subfamily.</text>
</comment>
<dbReference type="EMBL" id="CP002083">
    <property type="protein sequence ID" value="ADJ25201.1"/>
    <property type="molecule type" value="Genomic_DNA"/>
</dbReference>